<organism evidence="5 6">
    <name type="scientific">Notiomystis cincta</name>
    <dbReference type="NCBI Taxonomy" id="366454"/>
    <lineage>
        <taxon>Eukaryota</taxon>
        <taxon>Metazoa</taxon>
        <taxon>Chordata</taxon>
        <taxon>Craniata</taxon>
        <taxon>Vertebrata</taxon>
        <taxon>Euteleostomi</taxon>
        <taxon>Archelosauria</taxon>
        <taxon>Archosauria</taxon>
        <taxon>Dinosauria</taxon>
        <taxon>Saurischia</taxon>
        <taxon>Theropoda</taxon>
        <taxon>Coelurosauria</taxon>
        <taxon>Aves</taxon>
        <taxon>Neognathae</taxon>
        <taxon>Neoaves</taxon>
        <taxon>Telluraves</taxon>
        <taxon>Australaves</taxon>
        <taxon>Passeriformes</taxon>
        <taxon>Notiomystidae</taxon>
        <taxon>Notiomystis</taxon>
    </lineage>
</organism>
<feature type="non-terminal residue" evidence="5">
    <location>
        <position position="1"/>
    </location>
</feature>
<reference evidence="5 6" key="1">
    <citation type="submission" date="2019-09" db="EMBL/GenBank/DDBJ databases">
        <title>Bird 10,000 Genomes (B10K) Project - Family phase.</title>
        <authorList>
            <person name="Zhang G."/>
        </authorList>
    </citation>
    <scope>NUCLEOTIDE SEQUENCE [LARGE SCALE GENOMIC DNA]</scope>
    <source>
        <strain evidence="5">B10K-DU-029-75</strain>
    </source>
</reference>
<evidence type="ECO:0000313" key="5">
    <source>
        <dbReference type="EMBL" id="NWX29112.1"/>
    </source>
</evidence>
<dbReference type="InterPro" id="IPR050199">
    <property type="entry name" value="IgHV"/>
</dbReference>
<sequence>GLWAQLRLEEAGGGLRQPGESVTLSCRGSGFTFGYSWVRWYRQAPGDSLEWVSVITSDSSAIQYGPAMEGRALVSRNNSRSESSLSLRALGPRDSARYFCAIPHG</sequence>
<evidence type="ECO:0000256" key="2">
    <source>
        <dbReference type="ARBA" id="ARBA00023130"/>
    </source>
</evidence>
<feature type="non-terminal residue" evidence="5">
    <location>
        <position position="105"/>
    </location>
</feature>
<evidence type="ECO:0000313" key="6">
    <source>
        <dbReference type="Proteomes" id="UP000579558"/>
    </source>
</evidence>
<comment type="caution">
    <text evidence="5">The sequence shown here is derived from an EMBL/GenBank/DDBJ whole genome shotgun (WGS) entry which is preliminary data.</text>
</comment>
<dbReference type="GO" id="GO:0005576">
    <property type="term" value="C:extracellular region"/>
    <property type="evidence" value="ECO:0007669"/>
    <property type="project" value="UniProtKB-ARBA"/>
</dbReference>
<dbReference type="EMBL" id="VZRX01006986">
    <property type="protein sequence ID" value="NWX29112.1"/>
    <property type="molecule type" value="Genomic_DNA"/>
</dbReference>
<dbReference type="AlphaFoldDB" id="A0A7K6V1W5"/>
<accession>A0A7K6V1W5</accession>
<keyword evidence="3" id="KW-1280">Immunoglobulin</keyword>
<dbReference type="GO" id="GO:0002250">
    <property type="term" value="P:adaptive immune response"/>
    <property type="evidence" value="ECO:0007669"/>
    <property type="project" value="UniProtKB-KW"/>
</dbReference>
<feature type="domain" description="Ig-like" evidence="4">
    <location>
        <begin position="19"/>
        <end position="105"/>
    </location>
</feature>
<dbReference type="OrthoDB" id="9426090at2759"/>
<gene>
    <name evidence="5" type="primary">G4</name>
    <name evidence="5" type="ORF">NOTCIN_R04645</name>
</gene>
<keyword evidence="2" id="KW-1064">Adaptive immunity</keyword>
<dbReference type="InterPro" id="IPR036179">
    <property type="entry name" value="Ig-like_dom_sf"/>
</dbReference>
<keyword evidence="6" id="KW-1185">Reference proteome</keyword>
<dbReference type="PROSITE" id="PS50835">
    <property type="entry name" value="IG_LIKE"/>
    <property type="match status" value="1"/>
</dbReference>
<dbReference type="Gene3D" id="2.60.40.10">
    <property type="entry name" value="Immunoglobulins"/>
    <property type="match status" value="1"/>
</dbReference>
<dbReference type="InterPro" id="IPR013783">
    <property type="entry name" value="Ig-like_fold"/>
</dbReference>
<keyword evidence="1" id="KW-0391">Immunity</keyword>
<evidence type="ECO:0000259" key="4">
    <source>
        <dbReference type="PROSITE" id="PS50835"/>
    </source>
</evidence>
<dbReference type="InterPro" id="IPR007110">
    <property type="entry name" value="Ig-like_dom"/>
</dbReference>
<name>A0A7K6V1W5_9PASS</name>
<dbReference type="Proteomes" id="UP000579558">
    <property type="component" value="Unassembled WGS sequence"/>
</dbReference>
<dbReference type="SMART" id="SM00406">
    <property type="entry name" value="IGv"/>
    <property type="match status" value="1"/>
</dbReference>
<proteinExistence type="predicted"/>
<dbReference type="Pfam" id="PF07686">
    <property type="entry name" value="V-set"/>
    <property type="match status" value="1"/>
</dbReference>
<dbReference type="GO" id="GO:0019814">
    <property type="term" value="C:immunoglobulin complex"/>
    <property type="evidence" value="ECO:0007669"/>
    <property type="project" value="UniProtKB-KW"/>
</dbReference>
<dbReference type="InterPro" id="IPR013106">
    <property type="entry name" value="Ig_V-set"/>
</dbReference>
<protein>
    <submittedName>
        <fullName evidence="5">HV03 protein</fullName>
    </submittedName>
</protein>
<evidence type="ECO:0000256" key="1">
    <source>
        <dbReference type="ARBA" id="ARBA00022859"/>
    </source>
</evidence>
<dbReference type="SUPFAM" id="SSF48726">
    <property type="entry name" value="Immunoglobulin"/>
    <property type="match status" value="1"/>
</dbReference>
<evidence type="ECO:0000256" key="3">
    <source>
        <dbReference type="ARBA" id="ARBA00043265"/>
    </source>
</evidence>
<dbReference type="PANTHER" id="PTHR23266">
    <property type="entry name" value="IMMUNOGLOBULIN HEAVY CHAIN"/>
    <property type="match status" value="1"/>
</dbReference>